<keyword evidence="3" id="KW-1185">Reference proteome</keyword>
<dbReference type="RefSeq" id="WP_381740949.1">
    <property type="nucleotide sequence ID" value="NZ_JBHSDP010000021.1"/>
</dbReference>
<dbReference type="Proteomes" id="UP001595824">
    <property type="component" value="Unassembled WGS sequence"/>
</dbReference>
<accession>A0ABV8TIA9</accession>
<dbReference type="EMBL" id="JBHSDP010000021">
    <property type="protein sequence ID" value="MFC4330152.1"/>
    <property type="molecule type" value="Genomic_DNA"/>
</dbReference>
<dbReference type="Gene3D" id="3.40.50.1820">
    <property type="entry name" value="alpha/beta hydrolase"/>
    <property type="match status" value="1"/>
</dbReference>
<reference evidence="3" key="1">
    <citation type="journal article" date="2019" name="Int. J. Syst. Evol. Microbiol.">
        <title>The Global Catalogue of Microorganisms (GCM) 10K type strain sequencing project: providing services to taxonomists for standard genome sequencing and annotation.</title>
        <authorList>
            <consortium name="The Broad Institute Genomics Platform"/>
            <consortium name="The Broad Institute Genome Sequencing Center for Infectious Disease"/>
            <person name="Wu L."/>
            <person name="Ma J."/>
        </authorList>
    </citation>
    <scope>NUCLEOTIDE SEQUENCE [LARGE SCALE GENOMIC DNA]</scope>
    <source>
        <strain evidence="3">PCU 347</strain>
    </source>
</reference>
<dbReference type="GO" id="GO:0016787">
    <property type="term" value="F:hydrolase activity"/>
    <property type="evidence" value="ECO:0007669"/>
    <property type="project" value="UniProtKB-KW"/>
</dbReference>
<name>A0ABV8TIA9_9ACTN</name>
<evidence type="ECO:0000313" key="3">
    <source>
        <dbReference type="Proteomes" id="UP001595824"/>
    </source>
</evidence>
<organism evidence="2 3">
    <name type="scientific">Streptomyces andamanensis</name>
    <dbReference type="NCBI Taxonomy" id="1565035"/>
    <lineage>
        <taxon>Bacteria</taxon>
        <taxon>Bacillati</taxon>
        <taxon>Actinomycetota</taxon>
        <taxon>Actinomycetes</taxon>
        <taxon>Kitasatosporales</taxon>
        <taxon>Streptomycetaceae</taxon>
        <taxon>Streptomyces</taxon>
    </lineage>
</organism>
<evidence type="ECO:0000259" key="1">
    <source>
        <dbReference type="Pfam" id="PF06259"/>
    </source>
</evidence>
<dbReference type="InterPro" id="IPR029058">
    <property type="entry name" value="AB_hydrolase_fold"/>
</dbReference>
<dbReference type="PROSITE" id="PS51318">
    <property type="entry name" value="TAT"/>
    <property type="match status" value="1"/>
</dbReference>
<evidence type="ECO:0000313" key="2">
    <source>
        <dbReference type="EMBL" id="MFC4330152.1"/>
    </source>
</evidence>
<feature type="domain" description="DUF1023" evidence="1">
    <location>
        <begin position="98"/>
        <end position="270"/>
    </location>
</feature>
<dbReference type="InterPro" id="IPR010427">
    <property type="entry name" value="DUF1023"/>
</dbReference>
<gene>
    <name evidence="2" type="ORF">ACFPC0_20660</name>
</gene>
<keyword evidence="2" id="KW-0378">Hydrolase</keyword>
<dbReference type="SUPFAM" id="SSF53474">
    <property type="entry name" value="alpha/beta-Hydrolases"/>
    <property type="match status" value="1"/>
</dbReference>
<protein>
    <submittedName>
        <fullName evidence="2">Alpha/beta hydrolase</fullName>
    </submittedName>
</protein>
<dbReference type="Pfam" id="PF06259">
    <property type="entry name" value="Abhydrolase_8"/>
    <property type="match status" value="1"/>
</dbReference>
<proteinExistence type="predicted"/>
<dbReference type="InterPro" id="IPR006311">
    <property type="entry name" value="TAT_signal"/>
</dbReference>
<comment type="caution">
    <text evidence="2">The sequence shown here is derived from an EMBL/GenBank/DDBJ whole genome shotgun (WGS) entry which is preliminary data.</text>
</comment>
<sequence>MSPARRGHRARGRRRALLAVLVIAAVVVPLSGAARPEIPAPAPAALAAPTRATLEADYAANRANAAQASRMAAAHGDTHRAAVDRELASPARRLLAFDGRGPGLATEVLGDLAHADRVAVLVPGSDTSLDTWGRFRSGALSLYRELTRRAPAGTHPAVVAWLGYRTPATVSTTVLTPGRAEQAAPHLRRLVRDLRTVTDAPGRPARLTLVCHSYGSVVCGAAATGLGVSDIALVGSPGTGAASVAALHTPARVWAARGADDWVAHVPHVRADLFGTTVGLGADPMDPAFGARVFPAGAGGHSAYFTPGSPSLTNLARIVLGTPVDRGTPEEER</sequence>